<keyword evidence="9" id="KW-1185">Reference proteome</keyword>
<evidence type="ECO:0000256" key="4">
    <source>
        <dbReference type="ARBA" id="ARBA00022759"/>
    </source>
</evidence>
<dbReference type="PROSITE" id="PS01306">
    <property type="entry name" value="UPF0054"/>
    <property type="match status" value="1"/>
</dbReference>
<keyword evidence="7" id="KW-0690">Ribosome biogenesis</keyword>
<feature type="binding site" evidence="7">
    <location>
        <position position="128"/>
    </location>
    <ligand>
        <name>Zn(2+)</name>
        <dbReference type="ChEBI" id="CHEBI:29105"/>
        <note>catalytic</note>
    </ligand>
</feature>
<keyword evidence="5 7" id="KW-0378">Hydrolase</keyword>
<dbReference type="HAMAP" id="MF_00009">
    <property type="entry name" value="Endoribonucl_YbeY"/>
    <property type="match status" value="1"/>
</dbReference>
<comment type="similarity">
    <text evidence="1 7">Belongs to the endoribonuclease YbeY family.</text>
</comment>
<accession>A0A238J0J9</accession>
<reference evidence="8 9" key="1">
    <citation type="submission" date="2017-05" db="EMBL/GenBank/DDBJ databases">
        <authorList>
            <person name="Song R."/>
            <person name="Chenine A.L."/>
            <person name="Ruprecht R.M."/>
        </authorList>
    </citation>
    <scope>NUCLEOTIDE SEQUENCE [LARGE SCALE GENOMIC DNA]</scope>
    <source>
        <strain evidence="8 9">CECT 8489</strain>
    </source>
</reference>
<feature type="binding site" evidence="7">
    <location>
        <position position="134"/>
    </location>
    <ligand>
        <name>Zn(2+)</name>
        <dbReference type="ChEBI" id="CHEBI:29105"/>
        <note>catalytic</note>
    </ligand>
</feature>
<keyword evidence="6 7" id="KW-0862">Zinc</keyword>
<keyword evidence="2 7" id="KW-0540">Nuclease</keyword>
<dbReference type="PANTHER" id="PTHR46986:SF1">
    <property type="entry name" value="ENDORIBONUCLEASE YBEY, CHLOROPLASTIC"/>
    <property type="match status" value="1"/>
</dbReference>
<dbReference type="SUPFAM" id="SSF55486">
    <property type="entry name" value="Metalloproteases ('zincins'), catalytic domain"/>
    <property type="match status" value="1"/>
</dbReference>
<dbReference type="Pfam" id="PF02130">
    <property type="entry name" value="YbeY"/>
    <property type="match status" value="1"/>
</dbReference>
<dbReference type="PANTHER" id="PTHR46986">
    <property type="entry name" value="ENDORIBONUCLEASE YBEY, CHLOROPLASTIC"/>
    <property type="match status" value="1"/>
</dbReference>
<evidence type="ECO:0000256" key="6">
    <source>
        <dbReference type="ARBA" id="ARBA00022833"/>
    </source>
</evidence>
<dbReference type="GO" id="GO:0006364">
    <property type="term" value="P:rRNA processing"/>
    <property type="evidence" value="ECO:0007669"/>
    <property type="project" value="UniProtKB-UniRule"/>
</dbReference>
<dbReference type="AlphaFoldDB" id="A0A238J0J9"/>
<dbReference type="OrthoDB" id="9807740at2"/>
<evidence type="ECO:0000313" key="9">
    <source>
        <dbReference type="Proteomes" id="UP000201838"/>
    </source>
</evidence>
<proteinExistence type="inferred from homology"/>
<dbReference type="Gene3D" id="3.40.390.30">
    <property type="entry name" value="Metalloproteases ('zincins'), catalytic domain"/>
    <property type="match status" value="1"/>
</dbReference>
<comment type="subcellular location">
    <subcellularLocation>
        <location evidence="7">Cytoplasm</location>
    </subcellularLocation>
</comment>
<dbReference type="GO" id="GO:0004222">
    <property type="term" value="F:metalloendopeptidase activity"/>
    <property type="evidence" value="ECO:0007669"/>
    <property type="project" value="InterPro"/>
</dbReference>
<dbReference type="NCBIfam" id="TIGR00043">
    <property type="entry name" value="rRNA maturation RNase YbeY"/>
    <property type="match status" value="1"/>
</dbReference>
<dbReference type="InterPro" id="IPR002036">
    <property type="entry name" value="YbeY"/>
</dbReference>
<dbReference type="GO" id="GO:0008270">
    <property type="term" value="F:zinc ion binding"/>
    <property type="evidence" value="ECO:0007669"/>
    <property type="project" value="UniProtKB-UniRule"/>
</dbReference>
<dbReference type="RefSeq" id="WP_093973755.1">
    <property type="nucleotide sequence ID" value="NZ_FXXQ01000005.1"/>
</dbReference>
<protein>
    <recommendedName>
        <fullName evidence="7">Endoribonuclease YbeY</fullName>
        <ecNumber evidence="7">3.1.-.-</ecNumber>
    </recommendedName>
</protein>
<keyword evidence="7" id="KW-0698">rRNA processing</keyword>
<evidence type="ECO:0000256" key="1">
    <source>
        <dbReference type="ARBA" id="ARBA00010875"/>
    </source>
</evidence>
<evidence type="ECO:0000256" key="5">
    <source>
        <dbReference type="ARBA" id="ARBA00022801"/>
    </source>
</evidence>
<dbReference type="EMBL" id="FXXQ01000005">
    <property type="protein sequence ID" value="SMX23782.1"/>
    <property type="molecule type" value="Genomic_DNA"/>
</dbReference>
<keyword evidence="7" id="KW-0963">Cytoplasm</keyword>
<keyword evidence="4 7" id="KW-0255">Endonuclease</keyword>
<organism evidence="8 9">
    <name type="scientific">Boseongicola aestuarii</name>
    <dbReference type="NCBI Taxonomy" id="1470561"/>
    <lineage>
        <taxon>Bacteria</taxon>
        <taxon>Pseudomonadati</taxon>
        <taxon>Pseudomonadota</taxon>
        <taxon>Alphaproteobacteria</taxon>
        <taxon>Rhodobacterales</taxon>
        <taxon>Paracoccaceae</taxon>
        <taxon>Boseongicola</taxon>
    </lineage>
</organism>
<dbReference type="InterPro" id="IPR023091">
    <property type="entry name" value="MetalPrtase_cat_dom_sf_prd"/>
</dbReference>
<dbReference type="EC" id="3.1.-.-" evidence="7"/>
<gene>
    <name evidence="7 8" type="primary">ybeY</name>
    <name evidence="8" type="ORF">BOA8489_01895</name>
</gene>
<evidence type="ECO:0000313" key="8">
    <source>
        <dbReference type="EMBL" id="SMX23782.1"/>
    </source>
</evidence>
<dbReference type="GO" id="GO:0004521">
    <property type="term" value="F:RNA endonuclease activity"/>
    <property type="evidence" value="ECO:0007669"/>
    <property type="project" value="UniProtKB-UniRule"/>
</dbReference>
<evidence type="ECO:0000256" key="3">
    <source>
        <dbReference type="ARBA" id="ARBA00022723"/>
    </source>
</evidence>
<keyword evidence="3 7" id="KW-0479">Metal-binding</keyword>
<evidence type="ECO:0000256" key="7">
    <source>
        <dbReference type="HAMAP-Rule" id="MF_00009"/>
    </source>
</evidence>
<dbReference type="Proteomes" id="UP000201838">
    <property type="component" value="Unassembled WGS sequence"/>
</dbReference>
<dbReference type="GO" id="GO:0005737">
    <property type="term" value="C:cytoplasm"/>
    <property type="evidence" value="ECO:0007669"/>
    <property type="project" value="UniProtKB-SubCell"/>
</dbReference>
<sequence>MSVDVIIEDDRWGTAGLEALAERAVGATLRHVGLEPEAWEIAVLAADDARISTLNEGFRGKAAATNVLSWPSAERGALAEGMRPDLPVGDPELGDLALAFETCVEEAAAGGLAFDAHITHLVVHGTLHILGYDHVRDGDGDLMEATEIAILEALGIADPYSGNGSGGDGKD</sequence>
<feature type="binding site" evidence="7">
    <location>
        <position position="124"/>
    </location>
    <ligand>
        <name>Zn(2+)</name>
        <dbReference type="ChEBI" id="CHEBI:29105"/>
        <note>catalytic</note>
    </ligand>
</feature>
<evidence type="ECO:0000256" key="2">
    <source>
        <dbReference type="ARBA" id="ARBA00022722"/>
    </source>
</evidence>
<comment type="cofactor">
    <cofactor evidence="7">
        <name>Zn(2+)</name>
        <dbReference type="ChEBI" id="CHEBI:29105"/>
    </cofactor>
    <text evidence="7">Binds 1 zinc ion.</text>
</comment>
<dbReference type="InterPro" id="IPR020549">
    <property type="entry name" value="YbeY_CS"/>
</dbReference>
<name>A0A238J0J9_9RHOB</name>
<comment type="function">
    <text evidence="7">Single strand-specific metallo-endoribonuclease involved in late-stage 70S ribosome quality control and in maturation of the 3' terminus of the 16S rRNA.</text>
</comment>